<sequence>MSKKSLLHKSSSKSNSHSVRKERSSLIKEKKQFISELNFEESLKPYWKQFCGTNFPKLKLLIAEQPIGIFSSYEKKVQVKVDEPEIMLIFNELQAVLNCIIFKNVIVNRGLLISLRKILHGFDVLRTLKLEYCGLKNTDIRTVKTIVQSYPNIQTLSVNGNPNPFQNFYILIKDTHLLYLSARFCQINDRGTKLIANQLKLPYDHPLRAIDLSSNFISDTGAEFLSEVLRVNRTLLSLNLADNWITDAGVHSVVNILGKFILTPDECVIRRRGVLNYLRDKAKTSEPHEGNGQSSSSLFQKSCSETLKPEKEIHKKISRAHSLPSSGKKESKLSQTKRLSLSTEKLAWSASEVSIKLDPHPFVKDTYSEGQEIWCTGNLALAHLNISYNTVTIASLDKIRQVVSYQQEHTQGNGGLSCIVIQGTSAQNDCEESNYLNCLTTELGRFSSLSNNSKSSKQKKSSLVRIGSGFK</sequence>
<dbReference type="Gene3D" id="3.80.10.10">
    <property type="entry name" value="Ribonuclease Inhibitor"/>
    <property type="match status" value="1"/>
</dbReference>
<dbReference type="InParanoid" id="A0A5N4B1D7"/>
<dbReference type="PANTHER" id="PTHR46984">
    <property type="entry name" value="LEUCINE-RICH REPEAT-CONTAINING PROTEIN 71"/>
    <property type="match status" value="1"/>
</dbReference>
<dbReference type="OrthoDB" id="120976at2759"/>
<dbReference type="SUPFAM" id="SSF52047">
    <property type="entry name" value="RNI-like"/>
    <property type="match status" value="1"/>
</dbReference>
<feature type="region of interest" description="Disordered" evidence="1">
    <location>
        <begin position="1"/>
        <end position="24"/>
    </location>
</feature>
<gene>
    <name evidence="2" type="ORF">PPYR_00375</name>
</gene>
<protein>
    <recommendedName>
        <fullName evidence="4">Leucine-rich repeat-containing protein 71</fullName>
    </recommendedName>
</protein>
<feature type="region of interest" description="Disordered" evidence="1">
    <location>
        <begin position="316"/>
        <end position="336"/>
    </location>
</feature>
<dbReference type="PANTHER" id="PTHR46984:SF1">
    <property type="entry name" value="LEUCINE-RICH REPEAT-CONTAINING PROTEIN 71"/>
    <property type="match status" value="1"/>
</dbReference>
<dbReference type="InterPro" id="IPR032675">
    <property type="entry name" value="LRR_dom_sf"/>
</dbReference>
<dbReference type="InterPro" id="IPR053040">
    <property type="entry name" value="LRR-containing_protein_71"/>
</dbReference>
<dbReference type="AlphaFoldDB" id="A0A5N4B1D7"/>
<evidence type="ECO:0008006" key="4">
    <source>
        <dbReference type="Google" id="ProtNLM"/>
    </source>
</evidence>
<evidence type="ECO:0000313" key="3">
    <source>
        <dbReference type="Proteomes" id="UP000327044"/>
    </source>
</evidence>
<organism evidence="2 3">
    <name type="scientific">Photinus pyralis</name>
    <name type="common">Common eastern firefly</name>
    <name type="synonym">Lampyris pyralis</name>
    <dbReference type="NCBI Taxonomy" id="7054"/>
    <lineage>
        <taxon>Eukaryota</taxon>
        <taxon>Metazoa</taxon>
        <taxon>Ecdysozoa</taxon>
        <taxon>Arthropoda</taxon>
        <taxon>Hexapoda</taxon>
        <taxon>Insecta</taxon>
        <taxon>Pterygota</taxon>
        <taxon>Neoptera</taxon>
        <taxon>Endopterygota</taxon>
        <taxon>Coleoptera</taxon>
        <taxon>Polyphaga</taxon>
        <taxon>Elateriformia</taxon>
        <taxon>Elateroidea</taxon>
        <taxon>Lampyridae</taxon>
        <taxon>Lampyrinae</taxon>
        <taxon>Photinus</taxon>
    </lineage>
</organism>
<evidence type="ECO:0000313" key="2">
    <source>
        <dbReference type="EMBL" id="KAB0803405.1"/>
    </source>
</evidence>
<reference evidence="2 3" key="1">
    <citation type="journal article" date="2018" name="Elife">
        <title>Firefly genomes illuminate parallel origins of bioluminescence in beetles.</title>
        <authorList>
            <person name="Fallon T.R."/>
            <person name="Lower S.E."/>
            <person name="Chang C.H."/>
            <person name="Bessho-Uehara M."/>
            <person name="Martin G.J."/>
            <person name="Bewick A.J."/>
            <person name="Behringer M."/>
            <person name="Debat H.J."/>
            <person name="Wong I."/>
            <person name="Day J.C."/>
            <person name="Suvorov A."/>
            <person name="Silva C.J."/>
            <person name="Stanger-Hall K.F."/>
            <person name="Hall D.W."/>
            <person name="Schmitz R.J."/>
            <person name="Nelson D.R."/>
            <person name="Lewis S.M."/>
            <person name="Shigenobu S."/>
            <person name="Bybee S.M."/>
            <person name="Larracuente A.M."/>
            <person name="Oba Y."/>
            <person name="Weng J.K."/>
        </authorList>
    </citation>
    <scope>NUCLEOTIDE SEQUENCE [LARGE SCALE GENOMIC DNA]</scope>
    <source>
        <strain evidence="2">1611_PpyrPB1</strain>
        <tissue evidence="2">Whole body</tissue>
    </source>
</reference>
<accession>A0A5N4B1D7</accession>
<feature type="compositionally biased region" description="Basic residues" evidence="1">
    <location>
        <begin position="1"/>
        <end position="11"/>
    </location>
</feature>
<dbReference type="Proteomes" id="UP000327044">
    <property type="component" value="Unassembled WGS sequence"/>
</dbReference>
<name>A0A5N4B1D7_PHOPY</name>
<keyword evidence="3" id="KW-1185">Reference proteome</keyword>
<dbReference type="Pfam" id="PF13516">
    <property type="entry name" value="LRR_6"/>
    <property type="match status" value="2"/>
</dbReference>
<evidence type="ECO:0000256" key="1">
    <source>
        <dbReference type="SAM" id="MobiDB-lite"/>
    </source>
</evidence>
<dbReference type="SMART" id="SM00368">
    <property type="entry name" value="LRR_RI"/>
    <property type="match status" value="3"/>
</dbReference>
<comment type="caution">
    <text evidence="2">The sequence shown here is derived from an EMBL/GenBank/DDBJ whole genome shotgun (WGS) entry which is preliminary data.</text>
</comment>
<dbReference type="InterPro" id="IPR001611">
    <property type="entry name" value="Leu-rich_rpt"/>
</dbReference>
<dbReference type="EMBL" id="VVIM01000001">
    <property type="protein sequence ID" value="KAB0803405.1"/>
    <property type="molecule type" value="Genomic_DNA"/>
</dbReference>
<proteinExistence type="predicted"/>